<organism evidence="2 3">
    <name type="scientific">Elysia marginata</name>
    <dbReference type="NCBI Taxonomy" id="1093978"/>
    <lineage>
        <taxon>Eukaryota</taxon>
        <taxon>Metazoa</taxon>
        <taxon>Spiralia</taxon>
        <taxon>Lophotrochozoa</taxon>
        <taxon>Mollusca</taxon>
        <taxon>Gastropoda</taxon>
        <taxon>Heterobranchia</taxon>
        <taxon>Euthyneura</taxon>
        <taxon>Panpulmonata</taxon>
        <taxon>Sacoglossa</taxon>
        <taxon>Placobranchoidea</taxon>
        <taxon>Plakobranchidae</taxon>
        <taxon>Elysia</taxon>
    </lineage>
</organism>
<accession>A0AAV4IL35</accession>
<dbReference type="EMBL" id="BMAT01006281">
    <property type="protein sequence ID" value="GFS09477.1"/>
    <property type="molecule type" value="Genomic_DNA"/>
</dbReference>
<protein>
    <submittedName>
        <fullName evidence="2">Uncharacterized protein</fullName>
    </submittedName>
</protein>
<keyword evidence="3" id="KW-1185">Reference proteome</keyword>
<sequence>MALGLASEGMAWRDPYVEGQKRGDHSLLTETETGKRGQLDLRHCEVCPLAVTGLFRRQDDVDNNDNDDDDDDKDDGDVDDDDASRGAASSGGLAALGHWAGQLVTLELQLEPPPFQPISVEMTTSCPVAKPRPSPRPFSALCQSLPSGRARHPAPRFS</sequence>
<gene>
    <name evidence="2" type="ORF">ElyMa_003038300</name>
</gene>
<evidence type="ECO:0000313" key="3">
    <source>
        <dbReference type="Proteomes" id="UP000762676"/>
    </source>
</evidence>
<feature type="compositionally biased region" description="Basic and acidic residues" evidence="1">
    <location>
        <begin position="15"/>
        <end position="35"/>
    </location>
</feature>
<feature type="compositionally biased region" description="Basic residues" evidence="1">
    <location>
        <begin position="149"/>
        <end position="158"/>
    </location>
</feature>
<reference evidence="2 3" key="1">
    <citation type="journal article" date="2021" name="Elife">
        <title>Chloroplast acquisition without the gene transfer in kleptoplastic sea slugs, Plakobranchus ocellatus.</title>
        <authorList>
            <person name="Maeda T."/>
            <person name="Takahashi S."/>
            <person name="Yoshida T."/>
            <person name="Shimamura S."/>
            <person name="Takaki Y."/>
            <person name="Nagai Y."/>
            <person name="Toyoda A."/>
            <person name="Suzuki Y."/>
            <person name="Arimoto A."/>
            <person name="Ishii H."/>
            <person name="Satoh N."/>
            <person name="Nishiyama T."/>
            <person name="Hasebe M."/>
            <person name="Maruyama T."/>
            <person name="Minagawa J."/>
            <person name="Obokata J."/>
            <person name="Shigenobu S."/>
        </authorList>
    </citation>
    <scope>NUCLEOTIDE SEQUENCE [LARGE SCALE GENOMIC DNA]</scope>
</reference>
<dbReference type="Proteomes" id="UP000762676">
    <property type="component" value="Unassembled WGS sequence"/>
</dbReference>
<name>A0AAV4IL35_9GAST</name>
<feature type="region of interest" description="Disordered" evidence="1">
    <location>
        <begin position="126"/>
        <end position="158"/>
    </location>
</feature>
<feature type="compositionally biased region" description="Acidic residues" evidence="1">
    <location>
        <begin position="61"/>
        <end position="82"/>
    </location>
</feature>
<evidence type="ECO:0000256" key="1">
    <source>
        <dbReference type="SAM" id="MobiDB-lite"/>
    </source>
</evidence>
<proteinExistence type="predicted"/>
<feature type="region of interest" description="Disordered" evidence="1">
    <location>
        <begin position="1"/>
        <end position="35"/>
    </location>
</feature>
<comment type="caution">
    <text evidence="2">The sequence shown here is derived from an EMBL/GenBank/DDBJ whole genome shotgun (WGS) entry which is preliminary data.</text>
</comment>
<feature type="region of interest" description="Disordered" evidence="1">
    <location>
        <begin position="55"/>
        <end position="91"/>
    </location>
</feature>
<dbReference type="AlphaFoldDB" id="A0AAV4IL35"/>
<evidence type="ECO:0000313" key="2">
    <source>
        <dbReference type="EMBL" id="GFS09477.1"/>
    </source>
</evidence>